<feature type="domain" description="Glycosyl transferase family 1" evidence="4">
    <location>
        <begin position="244"/>
        <end position="408"/>
    </location>
</feature>
<keyword evidence="2 5" id="KW-0808">Transferase</keyword>
<evidence type="ECO:0000256" key="1">
    <source>
        <dbReference type="ARBA" id="ARBA00022676"/>
    </source>
</evidence>
<comment type="caution">
    <text evidence="5">The sequence shown here is derived from an EMBL/GenBank/DDBJ whole genome shotgun (WGS) entry which is preliminary data.</text>
</comment>
<sequence>MSKKVCAFVFNHFTNDARVLRENSALVEAGYEVDLIALHDFENPDLPKREMREEGFQVIRVNSKLPGLLHFPFTLCDNIMKYVKLNIFTKLIALLLVIASVFYISPWMILVAALIFILGNRYVRIASNRGYSILEMMYYGLRKNYDVYHSNDLNTLPQGVVCAKLFKRSKLIYDSHEVQSSRSGYENPIFGKIEKFLIKYIDIMIHENNTRAKYTQELYDIPYPEVIHNYPFVSRPEESAAINLHKELGIDESEPILLYQGGIQKGRGLELIVKATPLFKRGKVVFIGDGKIKPDLLKLVDELKLEDKVKFISKVPVDELLNYTRNAYLGFQVLNNINFNHYSASSNKLFEYMMSGVPAVACSFPEIQKVVEGEYTGVCVDSHEVTSIADGVNYLLDHPETREEMSRNCLKARDKYNWNEEKKIFIKIYEKVLYGKDKAVAQ</sequence>
<dbReference type="EMBL" id="JAGIYQ010000008">
    <property type="protein sequence ID" value="MBP0726075.1"/>
    <property type="molecule type" value="Genomic_DNA"/>
</dbReference>
<gene>
    <name evidence="5" type="ORF">J5Y03_12910</name>
</gene>
<dbReference type="GO" id="GO:0016757">
    <property type="term" value="F:glycosyltransferase activity"/>
    <property type="evidence" value="ECO:0007669"/>
    <property type="project" value="UniProtKB-KW"/>
</dbReference>
<keyword evidence="3" id="KW-0812">Transmembrane</keyword>
<protein>
    <submittedName>
        <fullName evidence="5">Glycosyltransferase</fullName>
        <ecNumber evidence="5">2.4.-.-</ecNumber>
    </submittedName>
</protein>
<dbReference type="PANTHER" id="PTHR12526:SF629">
    <property type="entry name" value="TEICHURONIC ACID BIOSYNTHESIS GLYCOSYLTRANSFERASE TUAH-RELATED"/>
    <property type="match status" value="1"/>
</dbReference>
<dbReference type="InterPro" id="IPR001296">
    <property type="entry name" value="Glyco_trans_1"/>
</dbReference>
<feature type="transmembrane region" description="Helical" evidence="3">
    <location>
        <begin position="91"/>
        <end position="118"/>
    </location>
</feature>
<dbReference type="PANTHER" id="PTHR12526">
    <property type="entry name" value="GLYCOSYLTRANSFERASE"/>
    <property type="match status" value="1"/>
</dbReference>
<dbReference type="SUPFAM" id="SSF53756">
    <property type="entry name" value="UDP-Glycosyltransferase/glycogen phosphorylase"/>
    <property type="match status" value="1"/>
</dbReference>
<dbReference type="RefSeq" id="WP_209406311.1">
    <property type="nucleotide sequence ID" value="NZ_JAGIYQ010000008.1"/>
</dbReference>
<keyword evidence="6" id="KW-1185">Reference proteome</keyword>
<evidence type="ECO:0000313" key="6">
    <source>
        <dbReference type="Proteomes" id="UP000682134"/>
    </source>
</evidence>
<dbReference type="AlphaFoldDB" id="A0A940NQS8"/>
<dbReference type="EC" id="2.4.-.-" evidence="5"/>
<dbReference type="Gene3D" id="3.40.50.2000">
    <property type="entry name" value="Glycogen Phosphorylase B"/>
    <property type="match status" value="2"/>
</dbReference>
<keyword evidence="3" id="KW-0472">Membrane</keyword>
<evidence type="ECO:0000259" key="4">
    <source>
        <dbReference type="Pfam" id="PF00534"/>
    </source>
</evidence>
<keyword evidence="3" id="KW-1133">Transmembrane helix</keyword>
<reference evidence="5" key="1">
    <citation type="submission" date="2021-04" db="EMBL/GenBank/DDBJ databases">
        <title>Genome seq and assembly of Bacillus sp.</title>
        <authorList>
            <person name="Chhetri G."/>
        </authorList>
    </citation>
    <scope>NUCLEOTIDE SEQUENCE</scope>
    <source>
        <strain evidence="5">RG28</strain>
    </source>
</reference>
<evidence type="ECO:0000313" key="5">
    <source>
        <dbReference type="EMBL" id="MBP0726075.1"/>
    </source>
</evidence>
<accession>A0A940NQS8</accession>
<organism evidence="5 6">
    <name type="scientific">Gottfriedia endophytica</name>
    <dbReference type="NCBI Taxonomy" id="2820819"/>
    <lineage>
        <taxon>Bacteria</taxon>
        <taxon>Bacillati</taxon>
        <taxon>Bacillota</taxon>
        <taxon>Bacilli</taxon>
        <taxon>Bacillales</taxon>
        <taxon>Bacillaceae</taxon>
        <taxon>Gottfriedia</taxon>
    </lineage>
</organism>
<proteinExistence type="predicted"/>
<name>A0A940NQS8_9BACI</name>
<dbReference type="Proteomes" id="UP000682134">
    <property type="component" value="Unassembled WGS sequence"/>
</dbReference>
<evidence type="ECO:0000256" key="3">
    <source>
        <dbReference type="SAM" id="Phobius"/>
    </source>
</evidence>
<dbReference type="Pfam" id="PF00534">
    <property type="entry name" value="Glycos_transf_1"/>
    <property type="match status" value="1"/>
</dbReference>
<keyword evidence="1 5" id="KW-0328">Glycosyltransferase</keyword>
<evidence type="ECO:0000256" key="2">
    <source>
        <dbReference type="ARBA" id="ARBA00022679"/>
    </source>
</evidence>